<comment type="caution">
    <text evidence="1">The sequence shown here is derived from an EMBL/GenBank/DDBJ whole genome shotgun (WGS) entry which is preliminary data.</text>
</comment>
<dbReference type="Proteomes" id="UP000444316">
    <property type="component" value="Unassembled WGS sequence"/>
</dbReference>
<reference evidence="1" key="1">
    <citation type="submission" date="2019-12" db="EMBL/GenBank/DDBJ databases">
        <title>Novel species isolated from a subtropical stream in China.</title>
        <authorList>
            <person name="Lu H."/>
        </authorList>
    </citation>
    <scope>NUCLEOTIDE SEQUENCE [LARGE SCALE GENOMIC DNA]</scope>
    <source>
        <strain evidence="1">FT93W</strain>
    </source>
</reference>
<evidence type="ECO:0000313" key="1">
    <source>
        <dbReference type="EMBL" id="MYN47437.1"/>
    </source>
</evidence>
<protein>
    <recommendedName>
        <fullName evidence="3">PIN domain-containing protein</fullName>
    </recommendedName>
</protein>
<gene>
    <name evidence="1" type="ORF">GTP23_20540</name>
</gene>
<evidence type="ECO:0000313" key="2">
    <source>
        <dbReference type="Proteomes" id="UP000444316"/>
    </source>
</evidence>
<keyword evidence="2" id="KW-1185">Reference proteome</keyword>
<evidence type="ECO:0008006" key="3">
    <source>
        <dbReference type="Google" id="ProtNLM"/>
    </source>
</evidence>
<accession>A0A845I4W8</accession>
<organism evidence="1 2">
    <name type="scientific">Duganella fentianensis</name>
    <dbReference type="NCBI Taxonomy" id="2692177"/>
    <lineage>
        <taxon>Bacteria</taxon>
        <taxon>Pseudomonadati</taxon>
        <taxon>Pseudomonadota</taxon>
        <taxon>Betaproteobacteria</taxon>
        <taxon>Burkholderiales</taxon>
        <taxon>Oxalobacteraceae</taxon>
        <taxon>Telluria group</taxon>
        <taxon>Duganella</taxon>
    </lineage>
</organism>
<dbReference type="EMBL" id="WWCL01000005">
    <property type="protein sequence ID" value="MYN47437.1"/>
    <property type="molecule type" value="Genomic_DNA"/>
</dbReference>
<dbReference type="AlphaFoldDB" id="A0A845I4W8"/>
<dbReference type="RefSeq" id="WP_161036846.1">
    <property type="nucleotide sequence ID" value="NZ_WWCL01000005.1"/>
</dbReference>
<proteinExistence type="predicted"/>
<name>A0A845I4W8_9BURK</name>
<sequence>MKFNPSHAVVDADVARASGGSDHPISKSSREVLLGIKNCNIEVVFCPILLSEWKKHKSLFATQWLSSMVAKKKFRVIPSNAITTHEIEKAGLSEVDKGVALKDAHVVDIALSTGNFIASNDKTARSVFSNIANVSPLLQDLIWIVPSEDSEKLIAVFSEGGYTPKSWLIRAA</sequence>